<dbReference type="KEGG" id="hyf:DTO96_102539"/>
<feature type="transmembrane region" description="Helical" evidence="1">
    <location>
        <begin position="72"/>
        <end position="92"/>
    </location>
</feature>
<evidence type="ECO:0000256" key="1">
    <source>
        <dbReference type="SAM" id="Phobius"/>
    </source>
</evidence>
<evidence type="ECO:0000313" key="3">
    <source>
        <dbReference type="Proteomes" id="UP000252182"/>
    </source>
</evidence>
<sequence length="122" mass="13118">MDFNWVVVRLAWALSGLFGAFALSVFWLPRKIEGRAAIAKGAIIGGTGVAVPLVFTGLVLRQLGLDGNDLDTAMPVAFVLGMLALALINWIANAVDRREDVDIIDVAREVRGGELIDKKEGE</sequence>
<dbReference type="Proteomes" id="UP000252182">
    <property type="component" value="Chromosome"/>
</dbReference>
<organism evidence="2 3">
    <name type="scientific">Ephemeroptericola cinctiostellae</name>
    <dbReference type="NCBI Taxonomy" id="2268024"/>
    <lineage>
        <taxon>Bacteria</taxon>
        <taxon>Pseudomonadati</taxon>
        <taxon>Pseudomonadota</taxon>
        <taxon>Betaproteobacteria</taxon>
        <taxon>Burkholderiales</taxon>
        <taxon>Burkholderiaceae</taxon>
        <taxon>Ephemeroptericola</taxon>
    </lineage>
</organism>
<gene>
    <name evidence="2" type="ORF">DTO96_102539</name>
</gene>
<proteinExistence type="predicted"/>
<evidence type="ECO:0000313" key="2">
    <source>
        <dbReference type="EMBL" id="AXF86783.1"/>
    </source>
</evidence>
<keyword evidence="1" id="KW-0472">Membrane</keyword>
<accession>A0A345DEJ5</accession>
<feature type="transmembrane region" description="Helical" evidence="1">
    <location>
        <begin position="41"/>
        <end position="60"/>
    </location>
</feature>
<feature type="transmembrane region" description="Helical" evidence="1">
    <location>
        <begin position="6"/>
        <end position="29"/>
    </location>
</feature>
<dbReference type="RefSeq" id="WP_114563825.1">
    <property type="nucleotide sequence ID" value="NZ_CP031124.1"/>
</dbReference>
<reference evidence="3" key="1">
    <citation type="submission" date="2018-07" db="EMBL/GenBank/DDBJ databases">
        <authorList>
            <person name="Kim H."/>
        </authorList>
    </citation>
    <scope>NUCLEOTIDE SEQUENCE [LARGE SCALE GENOMIC DNA]</scope>
    <source>
        <strain evidence="3">F02</strain>
    </source>
</reference>
<dbReference type="AlphaFoldDB" id="A0A345DEJ5"/>
<protein>
    <submittedName>
        <fullName evidence="2">Uncharacterized protein</fullName>
    </submittedName>
</protein>
<name>A0A345DEJ5_9BURK</name>
<keyword evidence="1" id="KW-0812">Transmembrane</keyword>
<keyword evidence="1" id="KW-1133">Transmembrane helix</keyword>
<keyword evidence="3" id="KW-1185">Reference proteome</keyword>
<dbReference type="EMBL" id="CP031124">
    <property type="protein sequence ID" value="AXF86783.1"/>
    <property type="molecule type" value="Genomic_DNA"/>
</dbReference>